<name>A0AAD4BHS5_BOLED</name>
<dbReference type="Proteomes" id="UP001194468">
    <property type="component" value="Unassembled WGS sequence"/>
</dbReference>
<feature type="transmembrane region" description="Helical" evidence="1">
    <location>
        <begin position="85"/>
        <end position="106"/>
    </location>
</feature>
<dbReference type="AlphaFoldDB" id="A0AAD4BHS5"/>
<sequence length="246" mass="27647">MSDDMASVASQLEDLKVLDYIYVAATVVVCYDYILTFSREACYFGLAHIYMDGSDYTLTKPALQDYGQAWAFYTCLDWGAVMLRILIWSNLIYVTVMDVIMIYRVSVMFGQQQRTKQILMLLYSIVTVNTIVFSIVWYGPHSGLVVTNASVYGVTIYTGRGGRSDIFSIYDGIPRGLFDILLVALAVYRFADDTEDLRRIHAAAIRAQNFGYEALAAGTLFSSAPFEGSSNRIKWILYCTTIAQSI</sequence>
<evidence type="ECO:0000313" key="3">
    <source>
        <dbReference type="EMBL" id="KAF8431319.1"/>
    </source>
</evidence>
<dbReference type="EMBL" id="WHUW01000051">
    <property type="protein sequence ID" value="KAF8431319.1"/>
    <property type="molecule type" value="Genomic_DNA"/>
</dbReference>
<evidence type="ECO:0000259" key="2">
    <source>
        <dbReference type="Pfam" id="PF20151"/>
    </source>
</evidence>
<organism evidence="3 4">
    <name type="scientific">Boletus edulis BED1</name>
    <dbReference type="NCBI Taxonomy" id="1328754"/>
    <lineage>
        <taxon>Eukaryota</taxon>
        <taxon>Fungi</taxon>
        <taxon>Dikarya</taxon>
        <taxon>Basidiomycota</taxon>
        <taxon>Agaricomycotina</taxon>
        <taxon>Agaricomycetes</taxon>
        <taxon>Agaricomycetidae</taxon>
        <taxon>Boletales</taxon>
        <taxon>Boletineae</taxon>
        <taxon>Boletaceae</taxon>
        <taxon>Boletoideae</taxon>
        <taxon>Boletus</taxon>
    </lineage>
</organism>
<keyword evidence="4" id="KW-1185">Reference proteome</keyword>
<keyword evidence="1" id="KW-1133">Transmembrane helix</keyword>
<dbReference type="Pfam" id="PF20151">
    <property type="entry name" value="DUF6533"/>
    <property type="match status" value="1"/>
</dbReference>
<feature type="transmembrane region" description="Helical" evidence="1">
    <location>
        <begin position="173"/>
        <end position="191"/>
    </location>
</feature>
<comment type="caution">
    <text evidence="3">The sequence shown here is derived from an EMBL/GenBank/DDBJ whole genome shotgun (WGS) entry which is preliminary data.</text>
</comment>
<reference evidence="3" key="1">
    <citation type="submission" date="2019-10" db="EMBL/GenBank/DDBJ databases">
        <authorList>
            <consortium name="DOE Joint Genome Institute"/>
            <person name="Kuo A."/>
            <person name="Miyauchi S."/>
            <person name="Kiss E."/>
            <person name="Drula E."/>
            <person name="Kohler A."/>
            <person name="Sanchez-Garcia M."/>
            <person name="Andreopoulos B."/>
            <person name="Barry K.W."/>
            <person name="Bonito G."/>
            <person name="Buee M."/>
            <person name="Carver A."/>
            <person name="Chen C."/>
            <person name="Cichocki N."/>
            <person name="Clum A."/>
            <person name="Culley D."/>
            <person name="Crous P.W."/>
            <person name="Fauchery L."/>
            <person name="Girlanda M."/>
            <person name="Hayes R."/>
            <person name="Keri Z."/>
            <person name="LaButti K."/>
            <person name="Lipzen A."/>
            <person name="Lombard V."/>
            <person name="Magnuson J."/>
            <person name="Maillard F."/>
            <person name="Morin E."/>
            <person name="Murat C."/>
            <person name="Nolan M."/>
            <person name="Ohm R."/>
            <person name="Pangilinan J."/>
            <person name="Pereira M."/>
            <person name="Perotto S."/>
            <person name="Peter M."/>
            <person name="Riley R."/>
            <person name="Sitrit Y."/>
            <person name="Stielow B."/>
            <person name="Szollosi G."/>
            <person name="Zifcakova L."/>
            <person name="Stursova M."/>
            <person name="Spatafora J.W."/>
            <person name="Tedersoo L."/>
            <person name="Vaario L.-M."/>
            <person name="Yamada A."/>
            <person name="Yan M."/>
            <person name="Wang P."/>
            <person name="Xu J."/>
            <person name="Bruns T."/>
            <person name="Baldrian P."/>
            <person name="Vilgalys R."/>
            <person name="Henrissat B."/>
            <person name="Grigoriev I.V."/>
            <person name="Hibbett D."/>
            <person name="Nagy L.G."/>
            <person name="Martin F.M."/>
        </authorList>
    </citation>
    <scope>NUCLEOTIDE SEQUENCE</scope>
    <source>
        <strain evidence="3">BED1</strain>
    </source>
</reference>
<proteinExistence type="predicted"/>
<feature type="domain" description="DUF6533" evidence="2">
    <location>
        <begin position="20"/>
        <end position="44"/>
    </location>
</feature>
<evidence type="ECO:0000313" key="4">
    <source>
        <dbReference type="Proteomes" id="UP001194468"/>
    </source>
</evidence>
<keyword evidence="1" id="KW-0812">Transmembrane</keyword>
<protein>
    <recommendedName>
        <fullName evidence="2">DUF6533 domain-containing protein</fullName>
    </recommendedName>
</protein>
<feature type="transmembrane region" description="Helical" evidence="1">
    <location>
        <begin position="118"/>
        <end position="138"/>
    </location>
</feature>
<accession>A0AAD4BHS5</accession>
<gene>
    <name evidence="3" type="ORF">L210DRAFT_3507950</name>
</gene>
<dbReference type="InterPro" id="IPR045340">
    <property type="entry name" value="DUF6533"/>
</dbReference>
<keyword evidence="1" id="KW-0472">Membrane</keyword>
<evidence type="ECO:0000256" key="1">
    <source>
        <dbReference type="SAM" id="Phobius"/>
    </source>
</evidence>
<reference evidence="3" key="2">
    <citation type="journal article" date="2020" name="Nat. Commun.">
        <title>Large-scale genome sequencing of mycorrhizal fungi provides insights into the early evolution of symbiotic traits.</title>
        <authorList>
            <person name="Miyauchi S."/>
            <person name="Kiss E."/>
            <person name="Kuo A."/>
            <person name="Drula E."/>
            <person name="Kohler A."/>
            <person name="Sanchez-Garcia M."/>
            <person name="Morin E."/>
            <person name="Andreopoulos B."/>
            <person name="Barry K.W."/>
            <person name="Bonito G."/>
            <person name="Buee M."/>
            <person name="Carver A."/>
            <person name="Chen C."/>
            <person name="Cichocki N."/>
            <person name="Clum A."/>
            <person name="Culley D."/>
            <person name="Crous P.W."/>
            <person name="Fauchery L."/>
            <person name="Girlanda M."/>
            <person name="Hayes R.D."/>
            <person name="Keri Z."/>
            <person name="LaButti K."/>
            <person name="Lipzen A."/>
            <person name="Lombard V."/>
            <person name="Magnuson J."/>
            <person name="Maillard F."/>
            <person name="Murat C."/>
            <person name="Nolan M."/>
            <person name="Ohm R.A."/>
            <person name="Pangilinan J."/>
            <person name="Pereira M.F."/>
            <person name="Perotto S."/>
            <person name="Peter M."/>
            <person name="Pfister S."/>
            <person name="Riley R."/>
            <person name="Sitrit Y."/>
            <person name="Stielow J.B."/>
            <person name="Szollosi G."/>
            <person name="Zifcakova L."/>
            <person name="Stursova M."/>
            <person name="Spatafora J.W."/>
            <person name="Tedersoo L."/>
            <person name="Vaario L.M."/>
            <person name="Yamada A."/>
            <person name="Yan M."/>
            <person name="Wang P."/>
            <person name="Xu J."/>
            <person name="Bruns T."/>
            <person name="Baldrian P."/>
            <person name="Vilgalys R."/>
            <person name="Dunand C."/>
            <person name="Henrissat B."/>
            <person name="Grigoriev I.V."/>
            <person name="Hibbett D."/>
            <person name="Nagy L.G."/>
            <person name="Martin F.M."/>
        </authorList>
    </citation>
    <scope>NUCLEOTIDE SEQUENCE</scope>
    <source>
        <strain evidence="3">BED1</strain>
    </source>
</reference>